<reference evidence="1" key="1">
    <citation type="submission" date="2021-06" db="EMBL/GenBank/DDBJ databases">
        <authorList>
            <person name="Kallberg Y."/>
            <person name="Tangrot J."/>
            <person name="Rosling A."/>
        </authorList>
    </citation>
    <scope>NUCLEOTIDE SEQUENCE</scope>
    <source>
        <strain evidence="1">MA461A</strain>
    </source>
</reference>
<dbReference type="Proteomes" id="UP000789920">
    <property type="component" value="Unassembled WGS sequence"/>
</dbReference>
<name>A0ACA9PJM9_9GLOM</name>
<keyword evidence="2" id="KW-1185">Reference proteome</keyword>
<organism evidence="1 2">
    <name type="scientific">Racocetra persica</name>
    <dbReference type="NCBI Taxonomy" id="160502"/>
    <lineage>
        <taxon>Eukaryota</taxon>
        <taxon>Fungi</taxon>
        <taxon>Fungi incertae sedis</taxon>
        <taxon>Mucoromycota</taxon>
        <taxon>Glomeromycotina</taxon>
        <taxon>Glomeromycetes</taxon>
        <taxon>Diversisporales</taxon>
        <taxon>Gigasporaceae</taxon>
        <taxon>Racocetra</taxon>
    </lineage>
</organism>
<dbReference type="EMBL" id="CAJVQC010020711">
    <property type="protein sequence ID" value="CAG8709816.1"/>
    <property type="molecule type" value="Genomic_DNA"/>
</dbReference>
<evidence type="ECO:0000313" key="2">
    <source>
        <dbReference type="Proteomes" id="UP000789920"/>
    </source>
</evidence>
<protein>
    <submittedName>
        <fullName evidence="1">9284_t:CDS:1</fullName>
    </submittedName>
</protein>
<gene>
    <name evidence="1" type="ORF">RPERSI_LOCUS10458</name>
</gene>
<comment type="caution">
    <text evidence="1">The sequence shown here is derived from an EMBL/GenBank/DDBJ whole genome shotgun (WGS) entry which is preliminary data.</text>
</comment>
<sequence length="292" mass="33242">MFLTNYNPSSAPQQPNLIYPNNKSREMTHPEISNELEILSNAHFPLESLTGIATPDGAVGQIPEMISRPVSIQQVFQQSTPQPQPLVQIPTTDSIHPFFEQFPSTSNSTISFPPSPTSPSNFPSGYPSPPQRISHEIRNDALFPAQFSDTVADPLIRSSPLLPNQSAVCLTNVQQNGMVTPPMMMNGHNYYHPYHQMINHSYAYRLIAEENKRRRNTAASARFRIKKKIREQALEKTSKDMTAKAEMLENKVRELEKEIKWLKSLIIEKDARLLDIERPKDPEDPKEQREQN</sequence>
<proteinExistence type="predicted"/>
<evidence type="ECO:0000313" key="1">
    <source>
        <dbReference type="EMBL" id="CAG8709816.1"/>
    </source>
</evidence>
<accession>A0ACA9PJM9</accession>